<dbReference type="Pfam" id="PF00420">
    <property type="entry name" value="Oxidored_q2"/>
    <property type="match status" value="1"/>
</dbReference>
<keyword evidence="17" id="KW-0999">Mitochondrion inner membrane</keyword>
<organism evidence="18">
    <name type="scientific">Carettochelys insculpta</name>
    <name type="common">Pitted-shelled turtle</name>
    <dbReference type="NCBI Taxonomy" id="44489"/>
    <lineage>
        <taxon>Eukaryota</taxon>
        <taxon>Metazoa</taxon>
        <taxon>Chordata</taxon>
        <taxon>Craniata</taxon>
        <taxon>Vertebrata</taxon>
        <taxon>Euteleostomi</taxon>
        <taxon>Archelosauria</taxon>
        <taxon>Testudinata</taxon>
        <taxon>Testudines</taxon>
        <taxon>Cryptodira</taxon>
        <taxon>Trionychia</taxon>
        <taxon>Carettochelyidae</taxon>
        <taxon>Carettochelys</taxon>
    </lineage>
</organism>
<geneLocation type="mitochondrion" evidence="18"/>
<dbReference type="FunFam" id="1.10.287.3510:FF:000002">
    <property type="entry name" value="NADH-ubiquinone oxidoreductase chain 4L"/>
    <property type="match status" value="1"/>
</dbReference>
<keyword evidence="12 17" id="KW-0830">Ubiquinone</keyword>
<dbReference type="KEGG" id="ciz:25099109"/>
<evidence type="ECO:0000256" key="8">
    <source>
        <dbReference type="ARBA" id="ARBA00022967"/>
    </source>
</evidence>
<dbReference type="InterPro" id="IPR039428">
    <property type="entry name" value="NUOK/Mnh_C1-like"/>
</dbReference>
<evidence type="ECO:0000313" key="18">
    <source>
        <dbReference type="EMBL" id="ACO83367.1"/>
    </source>
</evidence>
<evidence type="ECO:0000256" key="6">
    <source>
        <dbReference type="ARBA" id="ARBA00022660"/>
    </source>
</evidence>
<dbReference type="EMBL" id="FJ862792">
    <property type="protein sequence ID" value="ACO83367.1"/>
    <property type="molecule type" value="Genomic_DNA"/>
</dbReference>
<keyword evidence="11 17" id="KW-0520">NAD</keyword>
<dbReference type="PANTHER" id="PTHR11434:SF0">
    <property type="entry name" value="NADH-UBIQUINONE OXIDOREDUCTASE CHAIN 4L"/>
    <property type="match status" value="1"/>
</dbReference>
<keyword evidence="8 17" id="KW-1278">Translocase</keyword>
<name>D5FW30_CARIN</name>
<evidence type="ECO:0000256" key="1">
    <source>
        <dbReference type="ARBA" id="ARBA00004225"/>
    </source>
</evidence>
<evidence type="ECO:0000256" key="14">
    <source>
        <dbReference type="ARBA" id="ARBA00023136"/>
    </source>
</evidence>
<dbReference type="GeneID" id="25099109"/>
<evidence type="ECO:0000256" key="17">
    <source>
        <dbReference type="RuleBase" id="RU004419"/>
    </source>
</evidence>
<accession>D5FW30</accession>
<comment type="similarity">
    <text evidence="2 17">Belongs to the complex I subunit 4L family.</text>
</comment>
<keyword evidence="5 17" id="KW-0813">Transport</keyword>
<dbReference type="GO" id="GO:0042773">
    <property type="term" value="P:ATP synthesis coupled electron transport"/>
    <property type="evidence" value="ECO:0007669"/>
    <property type="project" value="UniProtKB-UniRule"/>
</dbReference>
<comment type="function">
    <text evidence="15">Core subunit of the mitochondrial membrane respiratory chain NADH dehydrogenase (Complex I) which catalyzes electron transfer from NADH through the respiratory chain, using ubiquinone as an electron acceptor. Part of the enzyme membrane arm which is embedded in the lipid bilayer and involved in proton translocation.</text>
</comment>
<dbReference type="GO" id="GO:0005743">
    <property type="term" value="C:mitochondrial inner membrane"/>
    <property type="evidence" value="ECO:0007669"/>
    <property type="project" value="UniProtKB-SubCell"/>
</dbReference>
<feature type="transmembrane region" description="Helical" evidence="17">
    <location>
        <begin position="29"/>
        <end position="49"/>
    </location>
</feature>
<reference evidence="18" key="1">
    <citation type="submission" date="2009-03" db="EMBL/GenBank/DDBJ databases">
        <title>Carettochelys inscupta mitochondrial DNA complete genome.</title>
        <authorList>
            <person name="Nie L."/>
            <person name="Li X."/>
        </authorList>
    </citation>
    <scope>NUCLEOTIDE SEQUENCE</scope>
</reference>
<evidence type="ECO:0000256" key="16">
    <source>
        <dbReference type="ARBA" id="ARBA00048769"/>
    </source>
</evidence>
<keyword evidence="10 17" id="KW-1133">Transmembrane helix</keyword>
<dbReference type="GO" id="GO:0008137">
    <property type="term" value="F:NADH dehydrogenase (ubiquinone) activity"/>
    <property type="evidence" value="ECO:0007669"/>
    <property type="project" value="UniProtKB-EC"/>
</dbReference>
<dbReference type="GO" id="GO:1902495">
    <property type="term" value="C:transmembrane transporter complex"/>
    <property type="evidence" value="ECO:0007669"/>
    <property type="project" value="UniProtKB-ARBA"/>
</dbReference>
<dbReference type="GO" id="GO:0098803">
    <property type="term" value="C:respiratory chain complex"/>
    <property type="evidence" value="ECO:0007669"/>
    <property type="project" value="UniProtKB-ARBA"/>
</dbReference>
<sequence length="98" mass="10764">MTPLHFISSSAFIISIMGLSFNRAHMISTLICLESMMLSLFIMTSMWLSQQQMSSFTIAPMLLLAFSACEAAMGLSLLVASSRTHGSNQLKNLNLLQC</sequence>
<dbReference type="CTD" id="4539"/>
<proteinExistence type="inferred from homology"/>
<dbReference type="RefSeq" id="YP_003587326.1">
    <property type="nucleotide sequence ID" value="NC_014048.1"/>
</dbReference>
<feature type="transmembrane region" description="Helical" evidence="17">
    <location>
        <begin position="6"/>
        <end position="22"/>
    </location>
</feature>
<dbReference type="AlphaFoldDB" id="D5FW30"/>
<evidence type="ECO:0000256" key="5">
    <source>
        <dbReference type="ARBA" id="ARBA00022448"/>
    </source>
</evidence>
<evidence type="ECO:0000256" key="11">
    <source>
        <dbReference type="ARBA" id="ARBA00023027"/>
    </source>
</evidence>
<evidence type="ECO:0000256" key="12">
    <source>
        <dbReference type="ARBA" id="ARBA00023075"/>
    </source>
</evidence>
<evidence type="ECO:0000256" key="13">
    <source>
        <dbReference type="ARBA" id="ARBA00023128"/>
    </source>
</evidence>
<dbReference type="InterPro" id="IPR001133">
    <property type="entry name" value="NADH_UbQ_OxRdtase_chain4L/K"/>
</dbReference>
<evidence type="ECO:0000256" key="4">
    <source>
        <dbReference type="ARBA" id="ARBA00016612"/>
    </source>
</evidence>
<comment type="catalytic activity">
    <reaction evidence="16">
        <text>a ubiquinone + NADH + 5 H(+)(in) = a ubiquinol + NAD(+) + 4 H(+)(out)</text>
        <dbReference type="Rhea" id="RHEA:29091"/>
        <dbReference type="Rhea" id="RHEA-COMP:9565"/>
        <dbReference type="Rhea" id="RHEA-COMP:9566"/>
        <dbReference type="ChEBI" id="CHEBI:15378"/>
        <dbReference type="ChEBI" id="CHEBI:16389"/>
        <dbReference type="ChEBI" id="CHEBI:17976"/>
        <dbReference type="ChEBI" id="CHEBI:57540"/>
        <dbReference type="ChEBI" id="CHEBI:57945"/>
        <dbReference type="EC" id="7.1.1.2"/>
    </reaction>
    <physiologicalReaction direction="left-to-right" evidence="16">
        <dbReference type="Rhea" id="RHEA:29092"/>
    </physiologicalReaction>
</comment>
<evidence type="ECO:0000256" key="15">
    <source>
        <dbReference type="ARBA" id="ARBA00043911"/>
    </source>
</evidence>
<keyword evidence="9 17" id="KW-0249">Electron transport</keyword>
<keyword evidence="6 17" id="KW-0679">Respiratory chain</keyword>
<protein>
    <recommendedName>
        <fullName evidence="4 17">NADH-ubiquinone oxidoreductase chain 4L</fullName>
        <ecNumber evidence="3 17">7.1.1.2</ecNumber>
    </recommendedName>
</protein>
<evidence type="ECO:0000256" key="10">
    <source>
        <dbReference type="ARBA" id="ARBA00022989"/>
    </source>
</evidence>
<evidence type="ECO:0000256" key="9">
    <source>
        <dbReference type="ARBA" id="ARBA00022982"/>
    </source>
</evidence>
<evidence type="ECO:0000256" key="7">
    <source>
        <dbReference type="ARBA" id="ARBA00022692"/>
    </source>
</evidence>
<dbReference type="Gene3D" id="1.10.287.3510">
    <property type="match status" value="1"/>
</dbReference>
<dbReference type="PANTHER" id="PTHR11434">
    <property type="entry name" value="NADH-UBIQUINONE OXIDOREDUCTASE SUBUNIT ND4L"/>
    <property type="match status" value="1"/>
</dbReference>
<comment type="subcellular location">
    <subcellularLocation>
        <location evidence="17">Mitochondrion inner membrane</location>
        <topology evidence="17">Multi-pass membrane protein</topology>
    </subcellularLocation>
    <subcellularLocation>
        <location evidence="1">Mitochondrion membrane</location>
        <topology evidence="1">Multi-pass membrane protein</topology>
    </subcellularLocation>
</comment>
<dbReference type="GO" id="GO:0016651">
    <property type="term" value="F:oxidoreductase activity, acting on NAD(P)H"/>
    <property type="evidence" value="ECO:0007669"/>
    <property type="project" value="InterPro"/>
</dbReference>
<keyword evidence="14 17" id="KW-0472">Membrane</keyword>
<dbReference type="EC" id="7.1.1.2" evidence="3 17"/>
<evidence type="ECO:0000256" key="3">
    <source>
        <dbReference type="ARBA" id="ARBA00012944"/>
    </source>
</evidence>
<dbReference type="GO" id="GO:0030964">
    <property type="term" value="C:NADH dehydrogenase complex"/>
    <property type="evidence" value="ECO:0007669"/>
    <property type="project" value="TreeGrafter"/>
</dbReference>
<keyword evidence="13 17" id="KW-0496">Mitochondrion</keyword>
<keyword evidence="7 17" id="KW-0812">Transmembrane</keyword>
<evidence type="ECO:0000256" key="2">
    <source>
        <dbReference type="ARBA" id="ARBA00010519"/>
    </source>
</evidence>
<feature type="transmembrane region" description="Helical" evidence="17">
    <location>
        <begin position="61"/>
        <end position="81"/>
    </location>
</feature>